<organism evidence="2 3">
    <name type="scientific">Vanrija albida</name>
    <dbReference type="NCBI Taxonomy" id="181172"/>
    <lineage>
        <taxon>Eukaryota</taxon>
        <taxon>Fungi</taxon>
        <taxon>Dikarya</taxon>
        <taxon>Basidiomycota</taxon>
        <taxon>Agaricomycotina</taxon>
        <taxon>Tremellomycetes</taxon>
        <taxon>Trichosporonales</taxon>
        <taxon>Trichosporonaceae</taxon>
        <taxon>Vanrija</taxon>
    </lineage>
</organism>
<evidence type="ECO:0000313" key="2">
    <source>
        <dbReference type="EMBL" id="KAL1405304.1"/>
    </source>
</evidence>
<protein>
    <submittedName>
        <fullName evidence="2">Uncharacterized protein</fullName>
    </submittedName>
</protein>
<comment type="caution">
    <text evidence="2">The sequence shown here is derived from an EMBL/GenBank/DDBJ whole genome shotgun (WGS) entry which is preliminary data.</text>
</comment>
<proteinExistence type="predicted"/>
<dbReference type="Proteomes" id="UP001565368">
    <property type="component" value="Unassembled WGS sequence"/>
</dbReference>
<dbReference type="GeneID" id="95989974"/>
<evidence type="ECO:0000256" key="1">
    <source>
        <dbReference type="SAM" id="Phobius"/>
    </source>
</evidence>
<keyword evidence="1" id="KW-1133">Transmembrane helix</keyword>
<dbReference type="RefSeq" id="XP_069205248.1">
    <property type="nucleotide sequence ID" value="XM_069357311.1"/>
</dbReference>
<name>A0ABR3PS96_9TREE</name>
<keyword evidence="1" id="KW-0812">Transmembrane</keyword>
<dbReference type="EMBL" id="JBBXJM010000007">
    <property type="protein sequence ID" value="KAL1405304.1"/>
    <property type="molecule type" value="Genomic_DNA"/>
</dbReference>
<keyword evidence="1" id="KW-0472">Membrane</keyword>
<evidence type="ECO:0000313" key="3">
    <source>
        <dbReference type="Proteomes" id="UP001565368"/>
    </source>
</evidence>
<accession>A0ABR3PS96</accession>
<gene>
    <name evidence="2" type="ORF">Q8F55_008931</name>
</gene>
<reference evidence="2 3" key="1">
    <citation type="submission" date="2023-08" db="EMBL/GenBank/DDBJ databases">
        <title>Annotated Genome Sequence of Vanrija albida AlHP1.</title>
        <authorList>
            <person name="Herzog R."/>
        </authorList>
    </citation>
    <scope>NUCLEOTIDE SEQUENCE [LARGE SCALE GENOMIC DNA]</scope>
    <source>
        <strain evidence="2 3">AlHP1</strain>
    </source>
</reference>
<keyword evidence="3" id="KW-1185">Reference proteome</keyword>
<feature type="transmembrane region" description="Helical" evidence="1">
    <location>
        <begin position="20"/>
        <end position="36"/>
    </location>
</feature>
<sequence>MPPHHARSDQLRPCPRLPPFVLWIAPLLLVFLLYAADTSDHGVATRARIVEEPQGQCPAPAPRTELVPELAPGAAFIHKFSDLGPPANDAIAARYRGIARAGLLRAKDDLLWAERLLAAHRAMTPLPGPCRGARPAQADCAWLRAQAVFDVDSMSREDRATFPGPPYVLAPDGEAVRASMCRRSLFEAERLVADVREAHRVAAARFILHENLVRSPAGLSPYSDLNVDAEFDRARDRLEFAIAILQVVDLAGTSVEIKAAGRGVVHAWRAGDSVLATAMGQLTADGVQFPLDKSVAYLPLDGDDAIRLMNQAKAAYERARADELAHQRMWRTSATLPSVASALDRYDYYRLDCTFGC</sequence>